<proteinExistence type="predicted"/>
<feature type="signal peptide" evidence="1">
    <location>
        <begin position="1"/>
        <end position="22"/>
    </location>
</feature>
<evidence type="ECO:0000313" key="2">
    <source>
        <dbReference type="EMBL" id="GAB0056700.1"/>
    </source>
</evidence>
<reference evidence="2 3" key="1">
    <citation type="submission" date="2024-09" db="EMBL/GenBank/DDBJ databases">
        <title>Draft genome sequence of Candidatus Magnetaquicoccaceae bacterium FCR-1.</title>
        <authorList>
            <person name="Shimoshige H."/>
            <person name="Shimamura S."/>
            <person name="Taoka A."/>
            <person name="Kobayashi H."/>
            <person name="Maekawa T."/>
        </authorList>
    </citation>
    <scope>NUCLEOTIDE SEQUENCE [LARGE SCALE GENOMIC DNA]</scope>
    <source>
        <strain evidence="2 3">FCR-1</strain>
    </source>
</reference>
<evidence type="ECO:0008006" key="4">
    <source>
        <dbReference type="Google" id="ProtNLM"/>
    </source>
</evidence>
<feature type="chain" id="PRO_5046179489" description="Argininosuccinate lyase" evidence="1">
    <location>
        <begin position="23"/>
        <end position="120"/>
    </location>
</feature>
<dbReference type="EMBL" id="BAAFGK010000004">
    <property type="protein sequence ID" value="GAB0056700.1"/>
    <property type="molecule type" value="Genomic_DNA"/>
</dbReference>
<keyword evidence="1" id="KW-0732">Signal</keyword>
<evidence type="ECO:0000313" key="3">
    <source>
        <dbReference type="Proteomes" id="UP001628193"/>
    </source>
</evidence>
<dbReference type="Proteomes" id="UP001628193">
    <property type="component" value="Unassembled WGS sequence"/>
</dbReference>
<evidence type="ECO:0000256" key="1">
    <source>
        <dbReference type="SAM" id="SignalP"/>
    </source>
</evidence>
<name>A0ABQ0C741_9PROT</name>
<sequence>MKRLFTAGALACGLMFSGNLLAESRQDFDLTNQTGYTIKEVYVGPSKSDDWGDNILDGTMPDGSTLHMRFSRPSGPCKWDLKVMYEDGEDAVWYNVDLCSISHITIHWNKQTDETSATAE</sequence>
<organism evidence="2 3">
    <name type="scientific">Candidatus Magnetaquiglobus chichijimensis</name>
    <dbReference type="NCBI Taxonomy" id="3141448"/>
    <lineage>
        <taxon>Bacteria</taxon>
        <taxon>Pseudomonadati</taxon>
        <taxon>Pseudomonadota</taxon>
        <taxon>Magnetococcia</taxon>
        <taxon>Magnetococcales</taxon>
        <taxon>Candidatus Magnetaquicoccaceae</taxon>
        <taxon>Candidatus Magnetaquiglobus</taxon>
    </lineage>
</organism>
<comment type="caution">
    <text evidence="2">The sequence shown here is derived from an EMBL/GenBank/DDBJ whole genome shotgun (WGS) entry which is preliminary data.</text>
</comment>
<keyword evidence="3" id="KW-1185">Reference proteome</keyword>
<accession>A0ABQ0C741</accession>
<gene>
    <name evidence="2" type="ORF">SIID45300_01011</name>
</gene>
<protein>
    <recommendedName>
        <fullName evidence="4">Argininosuccinate lyase</fullName>
    </recommendedName>
</protein>